<gene>
    <name evidence="1" type="ORF">Bpfe_005511</name>
</gene>
<feature type="non-terminal residue" evidence="1">
    <location>
        <position position="1"/>
    </location>
</feature>
<accession>A0AAD8FIA4</accession>
<reference evidence="1" key="2">
    <citation type="submission" date="2023-04" db="EMBL/GenBank/DDBJ databases">
        <authorList>
            <person name="Bu L."/>
            <person name="Lu L."/>
            <person name="Laidemitt M.R."/>
            <person name="Zhang S.M."/>
            <person name="Mutuku M."/>
            <person name="Mkoji G."/>
            <person name="Steinauer M."/>
            <person name="Loker E.S."/>
        </authorList>
    </citation>
    <scope>NUCLEOTIDE SEQUENCE</scope>
    <source>
        <strain evidence="1">KasaAsao</strain>
        <tissue evidence="1">Whole Snail</tissue>
    </source>
</reference>
<evidence type="ECO:0000313" key="2">
    <source>
        <dbReference type="Proteomes" id="UP001233172"/>
    </source>
</evidence>
<dbReference type="Proteomes" id="UP001233172">
    <property type="component" value="Unassembled WGS sequence"/>
</dbReference>
<dbReference type="EMBL" id="JASAOG010000015">
    <property type="protein sequence ID" value="KAK0064953.1"/>
    <property type="molecule type" value="Genomic_DNA"/>
</dbReference>
<keyword evidence="2" id="KW-1185">Reference proteome</keyword>
<evidence type="ECO:0000313" key="1">
    <source>
        <dbReference type="EMBL" id="KAK0064953.1"/>
    </source>
</evidence>
<dbReference type="AlphaFoldDB" id="A0AAD8FIA4"/>
<protein>
    <submittedName>
        <fullName evidence="1">Uncharacterized protein</fullName>
    </submittedName>
</protein>
<reference evidence="1" key="1">
    <citation type="journal article" date="2023" name="PLoS Negl. Trop. Dis.">
        <title>A genome sequence for Biomphalaria pfeifferi, the major vector snail for the human-infecting parasite Schistosoma mansoni.</title>
        <authorList>
            <person name="Bu L."/>
            <person name="Lu L."/>
            <person name="Laidemitt M.R."/>
            <person name="Zhang S.M."/>
            <person name="Mutuku M."/>
            <person name="Mkoji G."/>
            <person name="Steinauer M."/>
            <person name="Loker E.S."/>
        </authorList>
    </citation>
    <scope>NUCLEOTIDE SEQUENCE</scope>
    <source>
        <strain evidence="1">KasaAsao</strain>
    </source>
</reference>
<sequence>RLLADDDCGALDFVCNVAACESAAPMRGVCREGMLIQCVRSTAVLKKTVLDTIAVYTKRPRHCLKNSLINWRERKRLRRKTVRMASWGTRSLSSVTPTDRPPPELSNLYCTSFRDEKC</sequence>
<comment type="caution">
    <text evidence="1">The sequence shown here is derived from an EMBL/GenBank/DDBJ whole genome shotgun (WGS) entry which is preliminary data.</text>
</comment>
<organism evidence="1 2">
    <name type="scientific">Biomphalaria pfeifferi</name>
    <name type="common">Bloodfluke planorb</name>
    <name type="synonym">Freshwater snail</name>
    <dbReference type="NCBI Taxonomy" id="112525"/>
    <lineage>
        <taxon>Eukaryota</taxon>
        <taxon>Metazoa</taxon>
        <taxon>Spiralia</taxon>
        <taxon>Lophotrochozoa</taxon>
        <taxon>Mollusca</taxon>
        <taxon>Gastropoda</taxon>
        <taxon>Heterobranchia</taxon>
        <taxon>Euthyneura</taxon>
        <taxon>Panpulmonata</taxon>
        <taxon>Hygrophila</taxon>
        <taxon>Lymnaeoidea</taxon>
        <taxon>Planorbidae</taxon>
        <taxon>Biomphalaria</taxon>
    </lineage>
</organism>
<name>A0AAD8FIA4_BIOPF</name>
<proteinExistence type="predicted"/>